<accession>A0A1D3MWK5</accession>
<dbReference type="EMBL" id="LXLX01000051">
    <property type="protein sequence ID" value="OFD87832.1"/>
    <property type="molecule type" value="Genomic_DNA"/>
</dbReference>
<dbReference type="InterPro" id="IPR022622">
    <property type="entry name" value="DUF3492"/>
</dbReference>
<dbReference type="CDD" id="cd03813">
    <property type="entry name" value="GT4-like"/>
    <property type="match status" value="1"/>
</dbReference>
<gene>
    <name evidence="3" type="ORF">BWGOE11_55320</name>
</gene>
<name>A0A1D3MWK5_BACMY</name>
<dbReference type="PANTHER" id="PTHR12526:SF608">
    <property type="entry name" value="PELF"/>
    <property type="match status" value="1"/>
</dbReference>
<dbReference type="Pfam" id="PF11997">
    <property type="entry name" value="DUF3492"/>
    <property type="match status" value="1"/>
</dbReference>
<proteinExistence type="predicted"/>
<dbReference type="InterPro" id="IPR047691">
    <property type="entry name" value="PelF-like"/>
</dbReference>
<dbReference type="Gene3D" id="3.40.50.2000">
    <property type="entry name" value="Glycogen Phosphorylase B"/>
    <property type="match status" value="2"/>
</dbReference>
<evidence type="ECO:0000313" key="4">
    <source>
        <dbReference type="Proteomes" id="UP000175835"/>
    </source>
</evidence>
<dbReference type="RefSeq" id="WP_002113198.1">
    <property type="nucleotide sequence ID" value="NZ_CP035962.1"/>
</dbReference>
<reference evidence="3 4" key="1">
    <citation type="submission" date="2016-05" db="EMBL/GenBank/DDBJ databases">
        <title>Bacillus thuringiensis and Bacillus weihenstephanensis as novel biocontrol agents of wilt causing Verticillium species.</title>
        <authorList>
            <person name="Hollensteiner J."/>
            <person name="Wemheuer F."/>
            <person name="Harting R."/>
            <person name="Kolarzyk A."/>
            <person name="Diaz-Valerio S."/>
            <person name="Poehlein A."/>
            <person name="Brzuszkiewicz E."/>
            <person name="Nesemann K."/>
            <person name="Braus-Stromeyer S."/>
            <person name="Braus G."/>
            <person name="Daniel R."/>
            <person name="Liesegang H."/>
        </authorList>
    </citation>
    <scope>NUCLEOTIDE SEQUENCE [LARGE SCALE GENOMIC DNA]</scope>
    <source>
        <strain evidence="3 4">GOE11</strain>
    </source>
</reference>
<organism evidence="3 4">
    <name type="scientific">Bacillus mycoides</name>
    <dbReference type="NCBI Taxonomy" id="1405"/>
    <lineage>
        <taxon>Bacteria</taxon>
        <taxon>Bacillati</taxon>
        <taxon>Bacillota</taxon>
        <taxon>Bacilli</taxon>
        <taxon>Bacillales</taxon>
        <taxon>Bacillaceae</taxon>
        <taxon>Bacillus</taxon>
        <taxon>Bacillus cereus group</taxon>
    </lineage>
</organism>
<dbReference type="AlphaFoldDB" id="A0A1D3MWK5"/>
<dbReference type="Proteomes" id="UP000175835">
    <property type="component" value="Unassembled WGS sequence"/>
</dbReference>
<dbReference type="PATRIC" id="fig|86662.27.peg.5604"/>
<evidence type="ECO:0000259" key="2">
    <source>
        <dbReference type="Pfam" id="PF11997"/>
    </source>
</evidence>
<dbReference type="GO" id="GO:0016757">
    <property type="term" value="F:glycosyltransferase activity"/>
    <property type="evidence" value="ECO:0007669"/>
    <property type="project" value="InterPro"/>
</dbReference>
<evidence type="ECO:0000259" key="1">
    <source>
        <dbReference type="Pfam" id="PF00534"/>
    </source>
</evidence>
<feature type="domain" description="Glycosyl transferase family 1" evidence="1">
    <location>
        <begin position="276"/>
        <end position="445"/>
    </location>
</feature>
<feature type="domain" description="DUF3492" evidence="2">
    <location>
        <begin position="1"/>
        <end position="255"/>
    </location>
</feature>
<dbReference type="SUPFAM" id="SSF53756">
    <property type="entry name" value="UDP-Glycosyltransferase/glycogen phosphorylase"/>
    <property type="match status" value="1"/>
</dbReference>
<protein>
    <submittedName>
        <fullName evidence="3">Uncharacterized protein</fullName>
    </submittedName>
</protein>
<dbReference type="InterPro" id="IPR001296">
    <property type="entry name" value="Glyco_trans_1"/>
</dbReference>
<dbReference type="NCBIfam" id="NF038011">
    <property type="entry name" value="PelF"/>
    <property type="match status" value="1"/>
</dbReference>
<sequence length="473" mass="54277">MRIGLVVEGSYPFVSGGVASWVQMIIQQFKEHEFTIFAIVPQVKTEDEYQYEIPSNVKDIIMIPLQSENEAKHIKTNLTEQEVQTLQKWFTFQANDTTALQILGNKQKLGTLHSFFESREFYEIVKESYLYEESSGSFLNYFWMWRSMFTPIIQILQIDFPELDLIHSVSTGYGGLLGAAISAKSDIPFILTEHGIYSREREEEILQSTWIPIEYKKRWVSFFHHLSHQAYEQAADVITLFGRNSAYQKELGAPAHKLKIVPNGVTLSDYKGLRKPKYNSDKLIISAIIRVVPIKDVKTMIYAAKLLLEKDIPFIFYLLGPDTEEAEYAQECRDLIQQLGLEEHVIMTGKVNIKDYLKQTDLLVLTSISEGQPLAMLEGMAAGLPWVVTDVGSCKELIYGQDGDPYGQCGFVVPPVSPEQVAIHLEWYYRHPESIQQFGDNGRNRIEAHYQLSGVVDSYRKLYLERGKKTWQE</sequence>
<dbReference type="PANTHER" id="PTHR12526">
    <property type="entry name" value="GLYCOSYLTRANSFERASE"/>
    <property type="match status" value="1"/>
</dbReference>
<comment type="caution">
    <text evidence="3">The sequence shown here is derived from an EMBL/GenBank/DDBJ whole genome shotgun (WGS) entry which is preliminary data.</text>
</comment>
<evidence type="ECO:0000313" key="3">
    <source>
        <dbReference type="EMBL" id="OFD87832.1"/>
    </source>
</evidence>
<dbReference type="Pfam" id="PF00534">
    <property type="entry name" value="Glycos_transf_1"/>
    <property type="match status" value="1"/>
</dbReference>